<dbReference type="SMART" id="SM00328">
    <property type="entry name" value="BPI1"/>
    <property type="match status" value="1"/>
</dbReference>
<feature type="domain" description="Lipid-binding serum glycoprotein C-terminal" evidence="5">
    <location>
        <begin position="302"/>
        <end position="515"/>
    </location>
</feature>
<dbReference type="InterPro" id="IPR017942">
    <property type="entry name" value="Lipid-bd_serum_glycop_N"/>
</dbReference>
<dbReference type="GO" id="GO:0005615">
    <property type="term" value="C:extracellular space"/>
    <property type="evidence" value="ECO:0007669"/>
    <property type="project" value="TreeGrafter"/>
</dbReference>
<accession>A0A8S1ELN0</accession>
<dbReference type="Pfam" id="PF02886">
    <property type="entry name" value="LBP_BPI_CETP_C"/>
    <property type="match status" value="1"/>
</dbReference>
<dbReference type="Gene3D" id="3.15.10.10">
    <property type="entry name" value="Bactericidal permeability-increasing protein, domain 1"/>
    <property type="match status" value="1"/>
</dbReference>
<evidence type="ECO:0000256" key="1">
    <source>
        <dbReference type="ARBA" id="ARBA00007292"/>
    </source>
</evidence>
<organism evidence="6 7">
    <name type="scientific">Caenorhabditis bovis</name>
    <dbReference type="NCBI Taxonomy" id="2654633"/>
    <lineage>
        <taxon>Eukaryota</taxon>
        <taxon>Metazoa</taxon>
        <taxon>Ecdysozoa</taxon>
        <taxon>Nematoda</taxon>
        <taxon>Chromadorea</taxon>
        <taxon>Rhabditida</taxon>
        <taxon>Rhabditina</taxon>
        <taxon>Rhabditomorpha</taxon>
        <taxon>Rhabditoidea</taxon>
        <taxon>Rhabditidae</taxon>
        <taxon>Peloderinae</taxon>
        <taxon>Caenorhabditis</taxon>
    </lineage>
</organism>
<sequence>MRVLFAFALAAVFLECVDAYRPINAHKQWFRYPGNAGVKIRLTKKGANHIKTVGVQLFNDYVANLKDYSTDVPFNQIGMIGVARLSNLRIKNYHPPQLSVLNFLPTRYIVLGLENLDLSLSSHFFASAPPLQFEGSLDGSIVGMTIALTAELLATQTGSMSAIVRNCSAIVARSHVILNPVGPMGIFLKTFEGMINDSVRQRIPEILCAKLQTAIEKHVGQMFDKVIRMDLMDQLPRVATKNGDLMQSFMAQLSNGMFLDNRLMAHPYVTFDFIETNHQGIIEYDQSAQTPFYPRAMENLTSSEDRMLHIYISDHLLNSLLYHAYQDNRLSMKIENESLPAELKGFVGTSCPTVWNPSNICVGRLIPQIGKSFPNATTSFVILPHGLPYVRFTPDGATIETTNRVLTYLENYDERVKSQILVFSINGQAVIGFVPNDGILEANLSLNRFNVRLHRSSIRGVDETSISKLSPLAKTFIAPRLNRALQKAIKLPMQETMRFMNPQVRTFDGYMQLSTDFELNAKRMKMMMGNVTIA</sequence>
<dbReference type="SUPFAM" id="SSF55394">
    <property type="entry name" value="Bactericidal permeability-increasing protein, BPI"/>
    <property type="match status" value="2"/>
</dbReference>
<dbReference type="OrthoDB" id="10255543at2759"/>
<evidence type="ECO:0008006" key="8">
    <source>
        <dbReference type="Google" id="ProtNLM"/>
    </source>
</evidence>
<dbReference type="GO" id="GO:0008289">
    <property type="term" value="F:lipid binding"/>
    <property type="evidence" value="ECO:0007669"/>
    <property type="project" value="InterPro"/>
</dbReference>
<evidence type="ECO:0000256" key="3">
    <source>
        <dbReference type="SAM" id="SignalP"/>
    </source>
</evidence>
<protein>
    <recommendedName>
        <fullName evidence="8">Lipid-binding serum glycoprotein C-terminal domain-containing protein</fullName>
    </recommendedName>
</protein>
<name>A0A8S1ELN0_9PELO</name>
<dbReference type="Pfam" id="PF01273">
    <property type="entry name" value="LBP_BPI_CETP"/>
    <property type="match status" value="1"/>
</dbReference>
<evidence type="ECO:0000259" key="5">
    <source>
        <dbReference type="SMART" id="SM00329"/>
    </source>
</evidence>
<keyword evidence="3" id="KW-0732">Signal</keyword>
<dbReference type="InterPro" id="IPR017943">
    <property type="entry name" value="Bactericidal_perm-incr_a/b_dom"/>
</dbReference>
<keyword evidence="7" id="KW-1185">Reference proteome</keyword>
<dbReference type="PANTHER" id="PTHR10504">
    <property type="entry name" value="BACTERICIDAL PERMEABILITY-INCREASING BPI PROTEIN-RELATED"/>
    <property type="match status" value="1"/>
</dbReference>
<dbReference type="EMBL" id="CADEPM010000001">
    <property type="protein sequence ID" value="CAB3398687.1"/>
    <property type="molecule type" value="Genomic_DNA"/>
</dbReference>
<evidence type="ECO:0000313" key="6">
    <source>
        <dbReference type="EMBL" id="CAB3398687.1"/>
    </source>
</evidence>
<feature type="domain" description="Lipid-binding serum glycoprotein N-terminal" evidence="4">
    <location>
        <begin position="41"/>
        <end position="278"/>
    </location>
</feature>
<dbReference type="InterPro" id="IPR001124">
    <property type="entry name" value="Lipid-bd_serum_glycop_C"/>
</dbReference>
<evidence type="ECO:0000313" key="7">
    <source>
        <dbReference type="Proteomes" id="UP000494206"/>
    </source>
</evidence>
<dbReference type="Proteomes" id="UP000494206">
    <property type="component" value="Unassembled WGS sequence"/>
</dbReference>
<feature type="chain" id="PRO_5035809500" description="Lipid-binding serum glycoprotein C-terminal domain-containing protein" evidence="3">
    <location>
        <begin position="20"/>
        <end position="534"/>
    </location>
</feature>
<keyword evidence="2" id="KW-1015">Disulfide bond</keyword>
<dbReference type="Gene3D" id="3.15.20.10">
    <property type="entry name" value="Bactericidal permeability-increasing protein, domain 2"/>
    <property type="match status" value="1"/>
</dbReference>
<dbReference type="InterPro" id="IPR032942">
    <property type="entry name" value="BPI/LBP/Plunc"/>
</dbReference>
<proteinExistence type="inferred from homology"/>
<comment type="similarity">
    <text evidence="1">Belongs to the BPI/LBP/Plunc superfamily. BPI/LBP family.</text>
</comment>
<reference evidence="6 7" key="1">
    <citation type="submission" date="2020-04" db="EMBL/GenBank/DDBJ databases">
        <authorList>
            <person name="Laetsch R D."/>
            <person name="Stevens L."/>
            <person name="Kumar S."/>
            <person name="Blaxter L. M."/>
        </authorList>
    </citation>
    <scope>NUCLEOTIDE SEQUENCE [LARGE SCALE GENOMIC DNA]</scope>
</reference>
<gene>
    <name evidence="6" type="ORF">CBOVIS_LOCUS1933</name>
</gene>
<dbReference type="AlphaFoldDB" id="A0A8S1ELN0"/>
<comment type="caution">
    <text evidence="6">The sequence shown here is derived from an EMBL/GenBank/DDBJ whole genome shotgun (WGS) entry which is preliminary data.</text>
</comment>
<dbReference type="PANTHER" id="PTHR10504:SF131">
    <property type="entry name" value="BPI2 DOMAIN-CONTAINING PROTEIN"/>
    <property type="match status" value="1"/>
</dbReference>
<dbReference type="SMART" id="SM00329">
    <property type="entry name" value="BPI2"/>
    <property type="match status" value="1"/>
</dbReference>
<evidence type="ECO:0000259" key="4">
    <source>
        <dbReference type="SMART" id="SM00328"/>
    </source>
</evidence>
<feature type="signal peptide" evidence="3">
    <location>
        <begin position="1"/>
        <end position="19"/>
    </location>
</feature>
<evidence type="ECO:0000256" key="2">
    <source>
        <dbReference type="ARBA" id="ARBA00023157"/>
    </source>
</evidence>